<accession>A0A8E2WD57</accession>
<name>A0A8E2WD57_RHILI</name>
<evidence type="ECO:0000313" key="2">
    <source>
        <dbReference type="Proteomes" id="UP000245631"/>
    </source>
</evidence>
<dbReference type="AlphaFoldDB" id="A0A8E2WD57"/>
<evidence type="ECO:0000313" key="1">
    <source>
        <dbReference type="EMBL" id="PWJ91711.1"/>
    </source>
</evidence>
<dbReference type="RefSeq" id="WP_146211788.1">
    <property type="nucleotide sequence ID" value="NZ_QGGH01000003.1"/>
</dbReference>
<dbReference type="EMBL" id="QGGH01000003">
    <property type="protein sequence ID" value="PWJ91711.1"/>
    <property type="molecule type" value="Genomic_DNA"/>
</dbReference>
<dbReference type="GeneID" id="61052379"/>
<dbReference type="Proteomes" id="UP000245631">
    <property type="component" value="Unassembled WGS sequence"/>
</dbReference>
<proteinExistence type="predicted"/>
<sequence length="318" mass="34465">MGLLAATVACSRYLAASSQADLVPILGLKVSRSTKDSTLEDKATSRDRVPGLRFSHQYVERGERLRDSPKARRRIFSLIVEIVGASKGRETYEEVKDNLKLELGLPVPTLERLLTDCDLSDFLDAISIIYGGFNNPGSQAVFCSNAQRIFAEEHLAYEIDDKGGVHPLVDGEFSQVTAAAIQALSAPRYAATLHHFETAIEDLGPAGQGAKASIRNVFLAAETLFKLVSPQTPARLGGKELQAFGSFVQTRLGSDAAARNATAKMLASLADWVDAAHFYRHGQPEEQLSEPPPALTVLIVSQGAAFLRWLVSLDQTKS</sequence>
<protein>
    <submittedName>
        <fullName evidence="1">Uncharacterized protein</fullName>
    </submittedName>
</protein>
<comment type="caution">
    <text evidence="1">The sequence shown here is derived from an EMBL/GenBank/DDBJ whole genome shotgun (WGS) entry which is preliminary data.</text>
</comment>
<reference evidence="1 2" key="1">
    <citation type="submission" date="2018-05" db="EMBL/GenBank/DDBJ databases">
        <title>Genomic Encyclopedia of Type Strains, Phase IV (KMG-IV): sequencing the most valuable type-strain genomes for metagenomic binning, comparative biology and taxonomic classification.</title>
        <authorList>
            <person name="Goeker M."/>
        </authorList>
    </citation>
    <scope>NUCLEOTIDE SEQUENCE [LARGE SCALE GENOMIC DNA]</scope>
    <source>
        <strain evidence="1 2">DSM 2626</strain>
    </source>
</reference>
<organism evidence="1 2">
    <name type="scientific">Rhizobium loti</name>
    <name type="common">Mesorhizobium loti</name>
    <dbReference type="NCBI Taxonomy" id="381"/>
    <lineage>
        <taxon>Bacteria</taxon>
        <taxon>Pseudomonadati</taxon>
        <taxon>Pseudomonadota</taxon>
        <taxon>Alphaproteobacteria</taxon>
        <taxon>Hyphomicrobiales</taxon>
        <taxon>Phyllobacteriaceae</taxon>
        <taxon>Mesorhizobium</taxon>
    </lineage>
</organism>
<gene>
    <name evidence="1" type="ORF">C8D77_103409</name>
</gene>